<dbReference type="Pfam" id="PF00078">
    <property type="entry name" value="RVT_1"/>
    <property type="match status" value="1"/>
</dbReference>
<feature type="domain" description="Reverse transcriptase" evidence="1">
    <location>
        <begin position="64"/>
        <end position="151"/>
    </location>
</feature>
<proteinExistence type="predicted"/>
<dbReference type="PANTHER" id="PTHR47027">
    <property type="entry name" value="REVERSE TRANSCRIPTASE DOMAIN-CONTAINING PROTEIN"/>
    <property type="match status" value="1"/>
</dbReference>
<dbReference type="OrthoDB" id="407509at2759"/>
<evidence type="ECO:0000259" key="1">
    <source>
        <dbReference type="Pfam" id="PF00078"/>
    </source>
</evidence>
<keyword evidence="3" id="KW-1185">Reference proteome</keyword>
<dbReference type="Proteomes" id="UP000054047">
    <property type="component" value="Unassembled WGS sequence"/>
</dbReference>
<dbReference type="PANTHER" id="PTHR47027:SF20">
    <property type="entry name" value="REVERSE TRANSCRIPTASE-LIKE PROTEIN WITH RNA-DIRECTED DNA POLYMERASE DOMAIN"/>
    <property type="match status" value="1"/>
</dbReference>
<dbReference type="AlphaFoldDB" id="A0A0C2H5K0"/>
<sequence>MTTAPGEKLTPRLKDTIHFTSSEVRHAIESMPTGKSSGDDKRWQKMGEQVDTLTVDPLYVALSRRFTRYKGVRQGNAISPNLYCAVMESVIRKCDWDEYGVNVNGRMLNHLRFADVIVLLTRTPQERMVHQLNEKRKKMGLQLDTKKTKVVRNRFADHSAIWVDDGHT</sequence>
<dbReference type="EMBL" id="KN726949">
    <property type="protein sequence ID" value="KIH66819.1"/>
    <property type="molecule type" value="Genomic_DNA"/>
</dbReference>
<dbReference type="InterPro" id="IPR000477">
    <property type="entry name" value="RT_dom"/>
</dbReference>
<reference evidence="2 3" key="1">
    <citation type="submission" date="2013-12" db="EMBL/GenBank/DDBJ databases">
        <title>Draft genome of the parsitic nematode Ancylostoma duodenale.</title>
        <authorList>
            <person name="Mitreva M."/>
        </authorList>
    </citation>
    <scope>NUCLEOTIDE SEQUENCE [LARGE SCALE GENOMIC DNA]</scope>
    <source>
        <strain evidence="2 3">Zhejiang</strain>
    </source>
</reference>
<accession>A0A0C2H5K0</accession>
<gene>
    <name evidence="2" type="ORF">ANCDUO_02853</name>
</gene>
<protein>
    <recommendedName>
        <fullName evidence="1">Reverse transcriptase domain-containing protein</fullName>
    </recommendedName>
</protein>
<name>A0A0C2H5K0_9BILA</name>
<organism evidence="2 3">
    <name type="scientific">Ancylostoma duodenale</name>
    <dbReference type="NCBI Taxonomy" id="51022"/>
    <lineage>
        <taxon>Eukaryota</taxon>
        <taxon>Metazoa</taxon>
        <taxon>Ecdysozoa</taxon>
        <taxon>Nematoda</taxon>
        <taxon>Chromadorea</taxon>
        <taxon>Rhabditida</taxon>
        <taxon>Rhabditina</taxon>
        <taxon>Rhabditomorpha</taxon>
        <taxon>Strongyloidea</taxon>
        <taxon>Ancylostomatidae</taxon>
        <taxon>Ancylostomatinae</taxon>
        <taxon>Ancylostoma</taxon>
    </lineage>
</organism>
<evidence type="ECO:0000313" key="3">
    <source>
        <dbReference type="Proteomes" id="UP000054047"/>
    </source>
</evidence>
<evidence type="ECO:0000313" key="2">
    <source>
        <dbReference type="EMBL" id="KIH66819.1"/>
    </source>
</evidence>